<feature type="transmembrane region" description="Helical" evidence="2">
    <location>
        <begin position="58"/>
        <end position="80"/>
    </location>
</feature>
<comment type="caution">
    <text evidence="3">The sequence shown here is derived from an EMBL/GenBank/DDBJ whole genome shotgun (WGS) entry which is preliminary data.</text>
</comment>
<evidence type="ECO:0000313" key="4">
    <source>
        <dbReference type="Proteomes" id="UP001153069"/>
    </source>
</evidence>
<gene>
    <name evidence="3" type="ORF">SEMRO_309_G113760.1</name>
</gene>
<feature type="region of interest" description="Disordered" evidence="1">
    <location>
        <begin position="1"/>
        <end position="25"/>
    </location>
</feature>
<sequence>MMTSDTSERGMVLSPQNSSDHDDAVPPVTLDMGNTVTVMSPTHDEMESREASRKHPRWLVYTVIGLSVLAVAGIFTLVTVSAHGKKNTNQASQADAGLTIIDDSPQNSGTNNGGAADVSPPMVTSPPAPTPSPTPHPVHVTMPPSEKLGCLTDRFDNENYPENNRLFPGQYICSRDDERRFQFGVSPGGDLLWKDTEPNKTTTQVLFQNPYTPKGGVERPLPDDHPFDYFFSLRTDGTFVMNVVNNTNPDVVVRSQLWTKKPKYKITLSEKCLPHHDCPYLHVHQGGTCVLNWIGMTIGNPLQVGSNDNWQNHNFMKVYNFSNN</sequence>
<protein>
    <submittedName>
        <fullName evidence="3">Uncharacterized protein</fullName>
    </submittedName>
</protein>
<keyword evidence="2" id="KW-1133">Transmembrane helix</keyword>
<organism evidence="3 4">
    <name type="scientific">Seminavis robusta</name>
    <dbReference type="NCBI Taxonomy" id="568900"/>
    <lineage>
        <taxon>Eukaryota</taxon>
        <taxon>Sar</taxon>
        <taxon>Stramenopiles</taxon>
        <taxon>Ochrophyta</taxon>
        <taxon>Bacillariophyta</taxon>
        <taxon>Bacillariophyceae</taxon>
        <taxon>Bacillariophycidae</taxon>
        <taxon>Naviculales</taxon>
        <taxon>Naviculaceae</taxon>
        <taxon>Seminavis</taxon>
    </lineage>
</organism>
<evidence type="ECO:0000313" key="3">
    <source>
        <dbReference type="EMBL" id="CAB9507505.1"/>
    </source>
</evidence>
<evidence type="ECO:0000256" key="2">
    <source>
        <dbReference type="SAM" id="Phobius"/>
    </source>
</evidence>
<keyword evidence="2" id="KW-0812">Transmembrane</keyword>
<feature type="compositionally biased region" description="Pro residues" evidence="1">
    <location>
        <begin position="123"/>
        <end position="136"/>
    </location>
</feature>
<dbReference type="AlphaFoldDB" id="A0A9N8HCN1"/>
<feature type="region of interest" description="Disordered" evidence="1">
    <location>
        <begin position="100"/>
        <end position="136"/>
    </location>
</feature>
<keyword evidence="2" id="KW-0472">Membrane</keyword>
<keyword evidence="4" id="KW-1185">Reference proteome</keyword>
<dbReference type="Proteomes" id="UP001153069">
    <property type="component" value="Unassembled WGS sequence"/>
</dbReference>
<accession>A0A9N8HCN1</accession>
<proteinExistence type="predicted"/>
<dbReference type="EMBL" id="CAICTM010000308">
    <property type="protein sequence ID" value="CAB9507505.1"/>
    <property type="molecule type" value="Genomic_DNA"/>
</dbReference>
<reference evidence="3" key="1">
    <citation type="submission" date="2020-06" db="EMBL/GenBank/DDBJ databases">
        <authorList>
            <consortium name="Plant Systems Biology data submission"/>
        </authorList>
    </citation>
    <scope>NUCLEOTIDE SEQUENCE</scope>
    <source>
        <strain evidence="3">D6</strain>
    </source>
</reference>
<evidence type="ECO:0000256" key="1">
    <source>
        <dbReference type="SAM" id="MobiDB-lite"/>
    </source>
</evidence>
<name>A0A9N8HCN1_9STRA</name>